<dbReference type="EMBL" id="CP042301">
    <property type="protein sequence ID" value="QDZ02523.1"/>
    <property type="molecule type" value="Genomic_DNA"/>
</dbReference>
<evidence type="ECO:0000313" key="2">
    <source>
        <dbReference type="Proteomes" id="UP000321389"/>
    </source>
</evidence>
<organism evidence="1 2">
    <name type="scientific">Nitratireductor mangrovi</name>
    <dbReference type="NCBI Taxonomy" id="2599600"/>
    <lineage>
        <taxon>Bacteria</taxon>
        <taxon>Pseudomonadati</taxon>
        <taxon>Pseudomonadota</taxon>
        <taxon>Alphaproteobacteria</taxon>
        <taxon>Hyphomicrobiales</taxon>
        <taxon>Phyllobacteriaceae</taxon>
        <taxon>Nitratireductor</taxon>
    </lineage>
</organism>
<dbReference type="AlphaFoldDB" id="A0A5B8L3Y8"/>
<keyword evidence="2" id="KW-1185">Reference proteome</keyword>
<dbReference type="PANTHER" id="PTHR37950:SF1">
    <property type="entry name" value="4-HYDROXYPHENYLACETATE CATABOLISM PROTEIN"/>
    <property type="match status" value="1"/>
</dbReference>
<dbReference type="InterPro" id="IPR014347">
    <property type="entry name" value="Tautomerase/MIF_sf"/>
</dbReference>
<dbReference type="RefSeq" id="WP_146301160.1">
    <property type="nucleotide sequence ID" value="NZ_CP042301.2"/>
</dbReference>
<dbReference type="InterPro" id="IPR004220">
    <property type="entry name" value="5-COMe_2-OHmuconate_Isoase"/>
</dbReference>
<evidence type="ECO:0000313" key="1">
    <source>
        <dbReference type="EMBL" id="QDZ02523.1"/>
    </source>
</evidence>
<dbReference type="PANTHER" id="PTHR37950">
    <property type="entry name" value="4-HYDROXYPHENYLACETATE CATABOLISM PROTEIN"/>
    <property type="match status" value="1"/>
</dbReference>
<dbReference type="SUPFAM" id="SSF55331">
    <property type="entry name" value="Tautomerase/MIF"/>
    <property type="match status" value="1"/>
</dbReference>
<proteinExistence type="predicted"/>
<name>A0A5B8L3Y8_9HYPH</name>
<dbReference type="Proteomes" id="UP000321389">
    <property type="component" value="Chromosome"/>
</dbReference>
<accession>A0A5B8L3Y8</accession>
<dbReference type="Gene3D" id="3.30.429.10">
    <property type="entry name" value="Macrophage Migration Inhibitory Factor"/>
    <property type="match status" value="1"/>
</dbReference>
<sequence>MPHFTIEYSANLDGKVDLDALCRTILKAALSTGVFETGAVRVRTVRCEHFAIADDLPENAFVDLSLRMGTGRSVETRKQAGETVFRAVEDFLAPLLATPNFALSFEIREIDPELSWRRNSIHPRLRQT</sequence>
<protein>
    <submittedName>
        <fullName evidence="1">5-carboxymethyl-2-hydroxymuconate Delta-isomerase</fullName>
    </submittedName>
</protein>
<dbReference type="KEGG" id="niy:FQ775_20290"/>
<dbReference type="GO" id="GO:0008704">
    <property type="term" value="F:5-carboxymethyl-2-hydroxymuconate delta-isomerase activity"/>
    <property type="evidence" value="ECO:0007669"/>
    <property type="project" value="InterPro"/>
</dbReference>
<reference evidence="1" key="1">
    <citation type="submission" date="2020-04" db="EMBL/GenBank/DDBJ databases">
        <title>Nitratireductor sp. nov. isolated from mangrove soil.</title>
        <authorList>
            <person name="Ye Y."/>
        </authorList>
    </citation>
    <scope>NUCLEOTIDE SEQUENCE</scope>
    <source>
        <strain evidence="1">SY7</strain>
    </source>
</reference>
<gene>
    <name evidence="1" type="ORF">FQ775_20290</name>
</gene>
<dbReference type="CDD" id="cd00580">
    <property type="entry name" value="CHMI"/>
    <property type="match status" value="1"/>
</dbReference>
<dbReference type="OrthoDB" id="9814215at2"/>
<dbReference type="Pfam" id="PF02962">
    <property type="entry name" value="CHMI"/>
    <property type="match status" value="1"/>
</dbReference>